<keyword evidence="3" id="KW-1003">Cell membrane</keyword>
<accession>A0A7C9NVD7</accession>
<name>A0A7C9NVD7_9BACT</name>
<dbReference type="PANTHER" id="PTHR30561">
    <property type="entry name" value="SMR FAMILY PROTON-DEPENDENT DRUG EFFLUX TRANSPORTER SUGE"/>
    <property type="match status" value="1"/>
</dbReference>
<feature type="transmembrane region" description="Helical" evidence="9">
    <location>
        <begin position="31"/>
        <end position="49"/>
    </location>
</feature>
<dbReference type="Pfam" id="PF00893">
    <property type="entry name" value="Multi_Drug_Res"/>
    <property type="match status" value="1"/>
</dbReference>
<comment type="subcellular location">
    <subcellularLocation>
        <location evidence="1 8">Cell membrane</location>
        <topology evidence="1 8">Multi-pass membrane protein</topology>
    </subcellularLocation>
</comment>
<keyword evidence="5 9" id="KW-1133">Transmembrane helix</keyword>
<evidence type="ECO:0000256" key="1">
    <source>
        <dbReference type="ARBA" id="ARBA00004651"/>
    </source>
</evidence>
<feature type="transmembrane region" description="Helical" evidence="9">
    <location>
        <begin position="86"/>
        <end position="103"/>
    </location>
</feature>
<dbReference type="InterPro" id="IPR045324">
    <property type="entry name" value="Small_multidrug_res"/>
</dbReference>
<comment type="caution">
    <text evidence="10">The sequence shown here is derived from an EMBL/GenBank/DDBJ whole genome shotgun (WGS) entry which is preliminary data.</text>
</comment>
<keyword evidence="6 9" id="KW-0472">Membrane</keyword>
<dbReference type="GO" id="GO:0005886">
    <property type="term" value="C:plasma membrane"/>
    <property type="evidence" value="ECO:0007669"/>
    <property type="project" value="UniProtKB-SubCell"/>
</dbReference>
<dbReference type="InterPro" id="IPR037185">
    <property type="entry name" value="EmrE-like"/>
</dbReference>
<evidence type="ECO:0000256" key="5">
    <source>
        <dbReference type="ARBA" id="ARBA00022989"/>
    </source>
</evidence>
<feature type="transmembrane region" description="Helical" evidence="9">
    <location>
        <begin position="61"/>
        <end position="80"/>
    </location>
</feature>
<protein>
    <submittedName>
        <fullName evidence="10">QacE family quaternary ammonium compound efflux SMR transporter</fullName>
    </submittedName>
</protein>
<evidence type="ECO:0000256" key="3">
    <source>
        <dbReference type="ARBA" id="ARBA00022475"/>
    </source>
</evidence>
<sequence>MGRTWLLLFVSIAMEIFAATAMKLSAGFTDALWALAAIVAYAASFLMLSRVLMRLPIGLTYGLWGGIGTVATAVIGMVLWGDPFNWLLGVGMALIIAGIAELARGFALADKQAAVEQISPQRD</sequence>
<organism evidence="10">
    <name type="scientific">Muribaculaceae bacterium Z82</name>
    <dbReference type="NCBI Taxonomy" id="2304548"/>
    <lineage>
        <taxon>Bacteria</taxon>
        <taxon>Pseudomonadati</taxon>
        <taxon>Bacteroidota</taxon>
        <taxon>Bacteroidia</taxon>
        <taxon>Bacteroidales</taxon>
        <taxon>Muribaculaceae</taxon>
    </lineage>
</organism>
<dbReference type="PANTHER" id="PTHR30561:SF1">
    <property type="entry name" value="MULTIDRUG TRANSPORTER EMRE"/>
    <property type="match status" value="1"/>
</dbReference>
<evidence type="ECO:0000313" key="10">
    <source>
        <dbReference type="EMBL" id="NBI34626.1"/>
    </source>
</evidence>
<evidence type="ECO:0000256" key="6">
    <source>
        <dbReference type="ARBA" id="ARBA00023136"/>
    </source>
</evidence>
<dbReference type="InterPro" id="IPR000390">
    <property type="entry name" value="Small_drug/metabolite_transptr"/>
</dbReference>
<evidence type="ECO:0000256" key="9">
    <source>
        <dbReference type="SAM" id="Phobius"/>
    </source>
</evidence>
<comment type="similarity">
    <text evidence="7 8">Belongs to the drug/metabolite transporter (DMT) superfamily. Small multidrug resistance (SMR) (TC 2.A.7.1) family.</text>
</comment>
<evidence type="ECO:0000256" key="2">
    <source>
        <dbReference type="ARBA" id="ARBA00022448"/>
    </source>
</evidence>
<dbReference type="Gene3D" id="1.10.3730.20">
    <property type="match status" value="1"/>
</dbReference>
<dbReference type="GO" id="GO:0022857">
    <property type="term" value="F:transmembrane transporter activity"/>
    <property type="evidence" value="ECO:0007669"/>
    <property type="project" value="InterPro"/>
</dbReference>
<proteinExistence type="inferred from homology"/>
<evidence type="ECO:0000256" key="8">
    <source>
        <dbReference type="RuleBase" id="RU003942"/>
    </source>
</evidence>
<evidence type="ECO:0000256" key="7">
    <source>
        <dbReference type="ARBA" id="ARBA00038032"/>
    </source>
</evidence>
<keyword evidence="4 8" id="KW-0812">Transmembrane</keyword>
<reference evidence="10" key="1">
    <citation type="submission" date="2018-08" db="EMBL/GenBank/DDBJ databases">
        <title>Murine metabolic-syndrome-specific gut microbial biobank.</title>
        <authorList>
            <person name="Liu C."/>
        </authorList>
    </citation>
    <scope>NUCLEOTIDE SEQUENCE [LARGE SCALE GENOMIC DNA]</scope>
    <source>
        <strain evidence="10">Z82</strain>
    </source>
</reference>
<keyword evidence="2" id="KW-0813">Transport</keyword>
<dbReference type="SUPFAM" id="SSF103481">
    <property type="entry name" value="Multidrug resistance efflux transporter EmrE"/>
    <property type="match status" value="1"/>
</dbReference>
<dbReference type="AlphaFoldDB" id="A0A7C9NVD7"/>
<gene>
    <name evidence="10" type="ORF">D1639_06205</name>
</gene>
<dbReference type="EMBL" id="QWKH01000037">
    <property type="protein sequence ID" value="NBI34626.1"/>
    <property type="molecule type" value="Genomic_DNA"/>
</dbReference>
<evidence type="ECO:0000256" key="4">
    <source>
        <dbReference type="ARBA" id="ARBA00022692"/>
    </source>
</evidence>